<dbReference type="AlphaFoldDB" id="A0A9K3E6N5"/>
<organism evidence="1 2">
    <name type="scientific">Helianthus annuus</name>
    <name type="common">Common sunflower</name>
    <dbReference type="NCBI Taxonomy" id="4232"/>
    <lineage>
        <taxon>Eukaryota</taxon>
        <taxon>Viridiplantae</taxon>
        <taxon>Streptophyta</taxon>
        <taxon>Embryophyta</taxon>
        <taxon>Tracheophyta</taxon>
        <taxon>Spermatophyta</taxon>
        <taxon>Magnoliopsida</taxon>
        <taxon>eudicotyledons</taxon>
        <taxon>Gunneridae</taxon>
        <taxon>Pentapetalae</taxon>
        <taxon>asterids</taxon>
        <taxon>campanulids</taxon>
        <taxon>Asterales</taxon>
        <taxon>Asteraceae</taxon>
        <taxon>Asteroideae</taxon>
        <taxon>Heliantheae alliance</taxon>
        <taxon>Heliantheae</taxon>
        <taxon>Helianthus</taxon>
    </lineage>
</organism>
<reference evidence="1" key="2">
    <citation type="submission" date="2020-06" db="EMBL/GenBank/DDBJ databases">
        <title>Helianthus annuus Genome sequencing and assembly Release 2.</title>
        <authorList>
            <person name="Gouzy J."/>
            <person name="Langlade N."/>
            <person name="Munos S."/>
        </authorList>
    </citation>
    <scope>NUCLEOTIDE SEQUENCE</scope>
    <source>
        <tissue evidence="1">Leaves</tissue>
    </source>
</reference>
<accession>A0A9K3E6N5</accession>
<proteinExistence type="predicted"/>
<dbReference type="Proteomes" id="UP000215914">
    <property type="component" value="Unassembled WGS sequence"/>
</dbReference>
<keyword evidence="2" id="KW-1185">Reference proteome</keyword>
<gene>
    <name evidence="1" type="ORF">HanXRQr2_Chr14g0623781</name>
</gene>
<dbReference type="EMBL" id="MNCJ02000329">
    <property type="protein sequence ID" value="KAF5767387.1"/>
    <property type="molecule type" value="Genomic_DNA"/>
</dbReference>
<protein>
    <submittedName>
        <fullName evidence="1">Uncharacterized protein</fullName>
    </submittedName>
</protein>
<sequence length="80" mass="9186">MISIELMHYHSILTIGLGERVSREASGLSRNNISSGKTLKLVLGKVWSITFKYHFLMPPYYSLLIRFLASFEVALPFYEC</sequence>
<evidence type="ECO:0000313" key="2">
    <source>
        <dbReference type="Proteomes" id="UP000215914"/>
    </source>
</evidence>
<reference evidence="1" key="1">
    <citation type="journal article" date="2017" name="Nature">
        <title>The sunflower genome provides insights into oil metabolism, flowering and Asterid evolution.</title>
        <authorList>
            <person name="Badouin H."/>
            <person name="Gouzy J."/>
            <person name="Grassa C.J."/>
            <person name="Murat F."/>
            <person name="Staton S.E."/>
            <person name="Cottret L."/>
            <person name="Lelandais-Briere C."/>
            <person name="Owens G.L."/>
            <person name="Carrere S."/>
            <person name="Mayjonade B."/>
            <person name="Legrand L."/>
            <person name="Gill N."/>
            <person name="Kane N.C."/>
            <person name="Bowers J.E."/>
            <person name="Hubner S."/>
            <person name="Bellec A."/>
            <person name="Berard A."/>
            <person name="Berges H."/>
            <person name="Blanchet N."/>
            <person name="Boniface M.C."/>
            <person name="Brunel D."/>
            <person name="Catrice O."/>
            <person name="Chaidir N."/>
            <person name="Claudel C."/>
            <person name="Donnadieu C."/>
            <person name="Faraut T."/>
            <person name="Fievet G."/>
            <person name="Helmstetter N."/>
            <person name="King M."/>
            <person name="Knapp S.J."/>
            <person name="Lai Z."/>
            <person name="Le Paslier M.C."/>
            <person name="Lippi Y."/>
            <person name="Lorenzon L."/>
            <person name="Mandel J.R."/>
            <person name="Marage G."/>
            <person name="Marchand G."/>
            <person name="Marquand E."/>
            <person name="Bret-Mestries E."/>
            <person name="Morien E."/>
            <person name="Nambeesan S."/>
            <person name="Nguyen T."/>
            <person name="Pegot-Espagnet P."/>
            <person name="Pouilly N."/>
            <person name="Raftis F."/>
            <person name="Sallet E."/>
            <person name="Schiex T."/>
            <person name="Thomas J."/>
            <person name="Vandecasteele C."/>
            <person name="Vares D."/>
            <person name="Vear F."/>
            <person name="Vautrin S."/>
            <person name="Crespi M."/>
            <person name="Mangin B."/>
            <person name="Burke J.M."/>
            <person name="Salse J."/>
            <person name="Munos S."/>
            <person name="Vincourt P."/>
            <person name="Rieseberg L.H."/>
            <person name="Langlade N.B."/>
        </authorList>
    </citation>
    <scope>NUCLEOTIDE SEQUENCE</scope>
    <source>
        <tissue evidence="1">Leaves</tissue>
    </source>
</reference>
<comment type="caution">
    <text evidence="1">The sequence shown here is derived from an EMBL/GenBank/DDBJ whole genome shotgun (WGS) entry which is preliminary data.</text>
</comment>
<dbReference type="Gramene" id="mRNA:HanXRQr2_Chr14g0623781">
    <property type="protein sequence ID" value="mRNA:HanXRQr2_Chr14g0623781"/>
    <property type="gene ID" value="HanXRQr2_Chr14g0623781"/>
</dbReference>
<evidence type="ECO:0000313" key="1">
    <source>
        <dbReference type="EMBL" id="KAF5767387.1"/>
    </source>
</evidence>
<name>A0A9K3E6N5_HELAN</name>